<evidence type="ECO:0000313" key="2">
    <source>
        <dbReference type="EMBL" id="MBM7060259.1"/>
    </source>
</evidence>
<keyword evidence="3" id="KW-1185">Reference proteome</keyword>
<organism evidence="2 3">
    <name type="scientific">Zestomonas insulae</name>
    <dbReference type="NCBI Taxonomy" id="2809017"/>
    <lineage>
        <taxon>Bacteria</taxon>
        <taxon>Pseudomonadati</taxon>
        <taxon>Pseudomonadota</taxon>
        <taxon>Gammaproteobacteria</taxon>
        <taxon>Pseudomonadales</taxon>
        <taxon>Pseudomonadaceae</taxon>
        <taxon>Zestomonas</taxon>
    </lineage>
</organism>
<evidence type="ECO:0000313" key="3">
    <source>
        <dbReference type="Proteomes" id="UP000717995"/>
    </source>
</evidence>
<dbReference type="InterPro" id="IPR018713">
    <property type="entry name" value="MPAB/Lcp_cat_dom"/>
</dbReference>
<comment type="caution">
    <text evidence="2">The sequence shown here is derived from an EMBL/GenBank/DDBJ whole genome shotgun (WGS) entry which is preliminary data.</text>
</comment>
<protein>
    <submittedName>
        <fullName evidence="2">DUF2236 domain-containing protein</fullName>
    </submittedName>
</protein>
<reference evidence="2 3" key="1">
    <citation type="submission" date="2021-02" db="EMBL/GenBank/DDBJ databases">
        <authorList>
            <person name="Lee D.-H."/>
        </authorList>
    </citation>
    <scope>NUCLEOTIDE SEQUENCE [LARGE SCALE GENOMIC DNA]</scope>
    <source>
        <strain evidence="2 3">UL073</strain>
    </source>
</reference>
<accession>A0ABS2IAW3</accession>
<dbReference type="PANTHER" id="PTHR36124:SF1">
    <property type="entry name" value="ER-BOUND OXYGENASE MPAB_MPAB'_RUBBER OXYGENASE CATALYTIC DOMAIN-CONTAINING PROTEIN"/>
    <property type="match status" value="1"/>
</dbReference>
<dbReference type="PANTHER" id="PTHR36124">
    <property type="match status" value="1"/>
</dbReference>
<gene>
    <name evidence="2" type="ORF">JQX08_06030</name>
</gene>
<dbReference type="Pfam" id="PF09995">
    <property type="entry name" value="MPAB_Lcp_cat"/>
    <property type="match status" value="1"/>
</dbReference>
<dbReference type="EMBL" id="JAFEUP010000002">
    <property type="protein sequence ID" value="MBM7060259.1"/>
    <property type="molecule type" value="Genomic_DNA"/>
</dbReference>
<dbReference type="InterPro" id="IPR046366">
    <property type="entry name" value="MPAB"/>
</dbReference>
<sequence>MTTTYHKRLGLLHNPAVAREIASLDAERDVQRIVHLLAIYEFSWDFKRALEVALFYTYGSASVSRLLDRTGEFEKYGQKRYDDTALLIGHFIESGWDGEVGRQALARMNQTHAHYAIANDDFLFVLWTFIEFPIRWTDRYGRRRMTAHEQRAWFNFWAEIGRRMGLKDIPSSKAEFDAFTRRYEAQHFVYALPNHRVATATVRIMANWLPAFLHPAVRPVVCALMPRHFLDAVGFPDAPGWRRALVSAALKLVGAVNRLLPFGHYPHLVRSRSSRTYQDGYRIEDLRPVHLNKHEAAQTVRQEPTES</sequence>
<evidence type="ECO:0000259" key="1">
    <source>
        <dbReference type="Pfam" id="PF09995"/>
    </source>
</evidence>
<dbReference type="RefSeq" id="WP_204915385.1">
    <property type="nucleotide sequence ID" value="NZ_JAFEUP010000002.1"/>
</dbReference>
<dbReference type="Proteomes" id="UP000717995">
    <property type="component" value="Unassembled WGS sequence"/>
</dbReference>
<feature type="domain" description="ER-bound oxygenase mpaB/mpaB'/Rubber oxygenase catalytic" evidence="1">
    <location>
        <begin position="104"/>
        <end position="252"/>
    </location>
</feature>
<proteinExistence type="predicted"/>
<name>A0ABS2IAW3_9GAMM</name>